<proteinExistence type="predicted"/>
<dbReference type="EMBL" id="GGFL01014289">
    <property type="protein sequence ID" value="MBW78467.1"/>
    <property type="molecule type" value="Transcribed_RNA"/>
</dbReference>
<accession>A0A2M4DLP1</accession>
<sequence>MKGVSPVAAVVVFAETLDAGASSTGFKVCTDCCTVELGAITRKLSLFSRLSMLLLIKCNICCVLTEGDVCARLVTFLSVLINSAGLISLS</sequence>
<evidence type="ECO:0000313" key="1">
    <source>
        <dbReference type="EMBL" id="MBW78467.1"/>
    </source>
</evidence>
<dbReference type="AlphaFoldDB" id="A0A2M4DLP1"/>
<reference evidence="1" key="1">
    <citation type="submission" date="2018-01" db="EMBL/GenBank/DDBJ databases">
        <title>An insight into the sialome of Amazonian anophelines.</title>
        <authorList>
            <person name="Ribeiro J.M."/>
            <person name="Scarpassa V."/>
            <person name="Calvo E."/>
        </authorList>
    </citation>
    <scope>NUCLEOTIDE SEQUENCE</scope>
</reference>
<organism evidence="1">
    <name type="scientific">Anopheles darlingi</name>
    <name type="common">Mosquito</name>
    <dbReference type="NCBI Taxonomy" id="43151"/>
    <lineage>
        <taxon>Eukaryota</taxon>
        <taxon>Metazoa</taxon>
        <taxon>Ecdysozoa</taxon>
        <taxon>Arthropoda</taxon>
        <taxon>Hexapoda</taxon>
        <taxon>Insecta</taxon>
        <taxon>Pterygota</taxon>
        <taxon>Neoptera</taxon>
        <taxon>Endopterygota</taxon>
        <taxon>Diptera</taxon>
        <taxon>Nematocera</taxon>
        <taxon>Culicoidea</taxon>
        <taxon>Culicidae</taxon>
        <taxon>Anophelinae</taxon>
        <taxon>Anopheles</taxon>
    </lineage>
</organism>
<protein>
    <submittedName>
        <fullName evidence="1">Putative secreted protein</fullName>
    </submittedName>
</protein>
<name>A0A2M4DLP1_ANODA</name>